<dbReference type="AlphaFoldDB" id="A0AAN7M4W4"/>
<dbReference type="PANTHER" id="PTHR47950">
    <property type="entry name" value="CYTOCHROME P450, FAMILY 76, SUBFAMILY C, POLYPEPTIDE 5-RELATED"/>
    <property type="match status" value="1"/>
</dbReference>
<comment type="similarity">
    <text evidence="1">Belongs to the cytochrome P450 family.</text>
</comment>
<dbReference type="InterPro" id="IPR001128">
    <property type="entry name" value="Cyt_P450"/>
</dbReference>
<dbReference type="Gene3D" id="1.10.630.10">
    <property type="entry name" value="Cytochrome P450"/>
    <property type="match status" value="1"/>
</dbReference>
<dbReference type="FunFam" id="1.10.630.10:FF:000163">
    <property type="entry name" value="Geraniol 8-hydroxylase"/>
    <property type="match status" value="1"/>
</dbReference>
<proteinExistence type="inferred from homology"/>
<keyword evidence="3" id="KW-1185">Reference proteome</keyword>
<dbReference type="Proteomes" id="UP001346149">
    <property type="component" value="Unassembled WGS sequence"/>
</dbReference>
<evidence type="ECO:0000256" key="1">
    <source>
        <dbReference type="ARBA" id="ARBA00010617"/>
    </source>
</evidence>
<protein>
    <submittedName>
        <fullName evidence="2">Uncharacterized protein</fullName>
    </submittedName>
</protein>
<dbReference type="PANTHER" id="PTHR47950:SF48">
    <property type="entry name" value="CYTOCHROME P450 FAMILY PROTEIN, EXPRESSED"/>
    <property type="match status" value="1"/>
</dbReference>
<name>A0AAN7M4W4_TRANT</name>
<dbReference type="PRINTS" id="PR00463">
    <property type="entry name" value="EP450I"/>
</dbReference>
<evidence type="ECO:0000313" key="3">
    <source>
        <dbReference type="Proteomes" id="UP001346149"/>
    </source>
</evidence>
<dbReference type="Pfam" id="PF00067">
    <property type="entry name" value="p450"/>
    <property type="match status" value="1"/>
</dbReference>
<dbReference type="InterPro" id="IPR002401">
    <property type="entry name" value="Cyt_P450_E_grp-I"/>
</dbReference>
<reference evidence="2 3" key="1">
    <citation type="journal article" date="2023" name="Hortic Res">
        <title>Pangenome of water caltrop reveals structural variations and asymmetric subgenome divergence after allopolyploidization.</title>
        <authorList>
            <person name="Zhang X."/>
            <person name="Chen Y."/>
            <person name="Wang L."/>
            <person name="Yuan Y."/>
            <person name="Fang M."/>
            <person name="Shi L."/>
            <person name="Lu R."/>
            <person name="Comes H.P."/>
            <person name="Ma Y."/>
            <person name="Chen Y."/>
            <person name="Huang G."/>
            <person name="Zhou Y."/>
            <person name="Zheng Z."/>
            <person name="Qiu Y."/>
        </authorList>
    </citation>
    <scope>NUCLEOTIDE SEQUENCE [LARGE SCALE GENOMIC DNA]</scope>
    <source>
        <strain evidence="2">F231</strain>
    </source>
</reference>
<dbReference type="SUPFAM" id="SSF48264">
    <property type="entry name" value="Cytochrome P450"/>
    <property type="match status" value="1"/>
</dbReference>
<dbReference type="GO" id="GO:0020037">
    <property type="term" value="F:heme binding"/>
    <property type="evidence" value="ECO:0007669"/>
    <property type="project" value="InterPro"/>
</dbReference>
<dbReference type="InterPro" id="IPR036396">
    <property type="entry name" value="Cyt_P450_sf"/>
</dbReference>
<dbReference type="GO" id="GO:0005506">
    <property type="term" value="F:iron ion binding"/>
    <property type="evidence" value="ECO:0007669"/>
    <property type="project" value="InterPro"/>
</dbReference>
<sequence>MDLADPTSDTAKEFKSLVTDIMSAQVEPNMSDFFPVLRHLDVQGIRRRMMGFTLRMSKTMDGFIDGRVAARKESDYRHVNDVLDVLLDRYEENTLEIDLADTKDLFLELFAAGTNTTSITVEWVMAELIRNPTTLSKVREEIDRIIGRDRPIEESDITNLPYLQAVVKETFRMHPPTPLLIPPRAREDTEIMGFTVSGGAQVLVNVYANDRDPKNWEEPALFRPERFLGSEIDVKGRNFELIPFGVGRRIFPGYPLAQRMVPLMVASMVKVFDWKIQGEEEAMNMDDVFGLVLRKATPLLAIPTPIK</sequence>
<dbReference type="GO" id="GO:0016705">
    <property type="term" value="F:oxidoreductase activity, acting on paired donors, with incorporation or reduction of molecular oxygen"/>
    <property type="evidence" value="ECO:0007669"/>
    <property type="project" value="InterPro"/>
</dbReference>
<dbReference type="EMBL" id="JAXQNO010000005">
    <property type="protein sequence ID" value="KAK4798849.1"/>
    <property type="molecule type" value="Genomic_DNA"/>
</dbReference>
<dbReference type="PRINTS" id="PR00385">
    <property type="entry name" value="P450"/>
</dbReference>
<evidence type="ECO:0000313" key="2">
    <source>
        <dbReference type="EMBL" id="KAK4798849.1"/>
    </source>
</evidence>
<dbReference type="GO" id="GO:0004497">
    <property type="term" value="F:monooxygenase activity"/>
    <property type="evidence" value="ECO:0007669"/>
    <property type="project" value="InterPro"/>
</dbReference>
<gene>
    <name evidence="2" type="ORF">SAY86_031175</name>
</gene>
<comment type="caution">
    <text evidence="2">The sequence shown here is derived from an EMBL/GenBank/DDBJ whole genome shotgun (WGS) entry which is preliminary data.</text>
</comment>
<accession>A0AAN7M4W4</accession>
<organism evidence="2 3">
    <name type="scientific">Trapa natans</name>
    <name type="common">Water chestnut</name>
    <dbReference type="NCBI Taxonomy" id="22666"/>
    <lineage>
        <taxon>Eukaryota</taxon>
        <taxon>Viridiplantae</taxon>
        <taxon>Streptophyta</taxon>
        <taxon>Embryophyta</taxon>
        <taxon>Tracheophyta</taxon>
        <taxon>Spermatophyta</taxon>
        <taxon>Magnoliopsida</taxon>
        <taxon>eudicotyledons</taxon>
        <taxon>Gunneridae</taxon>
        <taxon>Pentapetalae</taxon>
        <taxon>rosids</taxon>
        <taxon>malvids</taxon>
        <taxon>Myrtales</taxon>
        <taxon>Lythraceae</taxon>
        <taxon>Trapa</taxon>
    </lineage>
</organism>